<dbReference type="Gene3D" id="1.20.120.1630">
    <property type="match status" value="1"/>
</dbReference>
<feature type="transmembrane region" description="Helical" evidence="5">
    <location>
        <begin position="92"/>
        <end position="122"/>
    </location>
</feature>
<dbReference type="GO" id="GO:0012505">
    <property type="term" value="C:endomembrane system"/>
    <property type="evidence" value="ECO:0007669"/>
    <property type="project" value="UniProtKB-SubCell"/>
</dbReference>
<gene>
    <name evidence="6" type="ORF">C6N40_10830</name>
</gene>
<dbReference type="GO" id="GO:0032259">
    <property type="term" value="P:methylation"/>
    <property type="evidence" value="ECO:0007669"/>
    <property type="project" value="UniProtKB-KW"/>
</dbReference>
<keyword evidence="4 5" id="KW-0472">Membrane</keyword>
<comment type="subcellular location">
    <subcellularLocation>
        <location evidence="1">Endomembrane system</location>
        <topology evidence="1">Multi-pass membrane protein</topology>
    </subcellularLocation>
</comment>
<dbReference type="PANTHER" id="PTHR12714:SF24">
    <property type="entry name" value="SLR1182 PROTEIN"/>
    <property type="match status" value="1"/>
</dbReference>
<keyword evidence="7" id="KW-1185">Reference proteome</keyword>
<reference evidence="6 7" key="1">
    <citation type="submission" date="2018-03" db="EMBL/GenBank/DDBJ databases">
        <title>Arenimonas caeni sp. nov., isolated from activated sludge.</title>
        <authorList>
            <person name="Liu H."/>
        </authorList>
    </citation>
    <scope>NUCLEOTIDE SEQUENCE [LARGE SCALE GENOMIC DNA]</scope>
    <source>
        <strain evidence="7">z29</strain>
    </source>
</reference>
<organism evidence="6 7">
    <name type="scientific">Arenimonas caeni</name>
    <dbReference type="NCBI Taxonomy" id="2058085"/>
    <lineage>
        <taxon>Bacteria</taxon>
        <taxon>Pseudomonadati</taxon>
        <taxon>Pseudomonadota</taxon>
        <taxon>Gammaproteobacteria</taxon>
        <taxon>Lysobacterales</taxon>
        <taxon>Lysobacteraceae</taxon>
        <taxon>Arenimonas</taxon>
    </lineage>
</organism>
<evidence type="ECO:0000256" key="2">
    <source>
        <dbReference type="ARBA" id="ARBA00022692"/>
    </source>
</evidence>
<keyword evidence="2 5" id="KW-0812">Transmembrane</keyword>
<dbReference type="GO" id="GO:0008168">
    <property type="term" value="F:methyltransferase activity"/>
    <property type="evidence" value="ECO:0007669"/>
    <property type="project" value="UniProtKB-KW"/>
</dbReference>
<keyword evidence="6" id="KW-0808">Transferase</keyword>
<protein>
    <submittedName>
        <fullName evidence="6">Protein-S-isoprenylcysteine methyltransferase</fullName>
    </submittedName>
</protein>
<dbReference type="Pfam" id="PF04191">
    <property type="entry name" value="PEMT"/>
    <property type="match status" value="1"/>
</dbReference>
<dbReference type="InterPro" id="IPR007318">
    <property type="entry name" value="Phopholipid_MeTrfase"/>
</dbReference>
<evidence type="ECO:0000256" key="1">
    <source>
        <dbReference type="ARBA" id="ARBA00004127"/>
    </source>
</evidence>
<evidence type="ECO:0000313" key="6">
    <source>
        <dbReference type="EMBL" id="PRH81714.1"/>
    </source>
</evidence>
<dbReference type="EMBL" id="PVLF01000018">
    <property type="protein sequence ID" value="PRH81714.1"/>
    <property type="molecule type" value="Genomic_DNA"/>
</dbReference>
<sequence length="153" mass="16740">MSVLDHKIPPPIIGLSCAALAWAVSWLTPRFDFDWPLQAAAAGVLALLGAGLDLWALFAFRSARTTVNPLAPGRSSAVVLAGPYRFSRNPMYLGMALLLLAWCVFLGNPLTAVSVVLFCAYITRFQILPEERALLAKFGAPYASYLSEVRRWI</sequence>
<dbReference type="PANTHER" id="PTHR12714">
    <property type="entry name" value="PROTEIN-S ISOPRENYLCYSTEINE O-METHYLTRANSFERASE"/>
    <property type="match status" value="1"/>
</dbReference>
<evidence type="ECO:0000256" key="3">
    <source>
        <dbReference type="ARBA" id="ARBA00022989"/>
    </source>
</evidence>
<proteinExistence type="predicted"/>
<dbReference type="RefSeq" id="WP_106991045.1">
    <property type="nucleotide sequence ID" value="NZ_JAVEVW010000001.1"/>
</dbReference>
<feature type="transmembrane region" description="Helical" evidence="5">
    <location>
        <begin position="12"/>
        <end position="28"/>
    </location>
</feature>
<evidence type="ECO:0000256" key="5">
    <source>
        <dbReference type="SAM" id="Phobius"/>
    </source>
</evidence>
<dbReference type="Proteomes" id="UP000241736">
    <property type="component" value="Unassembled WGS sequence"/>
</dbReference>
<keyword evidence="3 5" id="KW-1133">Transmembrane helix</keyword>
<dbReference type="OrthoDB" id="9811969at2"/>
<keyword evidence="6" id="KW-0489">Methyltransferase</keyword>
<feature type="transmembrane region" description="Helical" evidence="5">
    <location>
        <begin position="40"/>
        <end position="60"/>
    </location>
</feature>
<name>A0A2P6M6T1_9GAMM</name>
<accession>A0A2P6M6T1</accession>
<evidence type="ECO:0000313" key="7">
    <source>
        <dbReference type="Proteomes" id="UP000241736"/>
    </source>
</evidence>
<dbReference type="AlphaFoldDB" id="A0A2P6M6T1"/>
<evidence type="ECO:0000256" key="4">
    <source>
        <dbReference type="ARBA" id="ARBA00023136"/>
    </source>
</evidence>
<comment type="caution">
    <text evidence="6">The sequence shown here is derived from an EMBL/GenBank/DDBJ whole genome shotgun (WGS) entry which is preliminary data.</text>
</comment>